<dbReference type="AlphaFoldDB" id="A0A915ZM05"/>
<dbReference type="OrthoDB" id="2425129at2759"/>
<feature type="compositionally biased region" description="Basic residues" evidence="1">
    <location>
        <begin position="532"/>
        <end position="542"/>
    </location>
</feature>
<dbReference type="EMBL" id="CAGKOT010000047">
    <property type="protein sequence ID" value="CAB5382859.1"/>
    <property type="molecule type" value="Genomic_DNA"/>
</dbReference>
<organism evidence="2 3">
    <name type="scientific">Rhizophagus irregularis</name>
    <dbReference type="NCBI Taxonomy" id="588596"/>
    <lineage>
        <taxon>Eukaryota</taxon>
        <taxon>Fungi</taxon>
        <taxon>Fungi incertae sedis</taxon>
        <taxon>Mucoromycota</taxon>
        <taxon>Glomeromycotina</taxon>
        <taxon>Glomeromycetes</taxon>
        <taxon>Glomerales</taxon>
        <taxon>Glomeraceae</taxon>
        <taxon>Rhizophagus</taxon>
    </lineage>
</organism>
<evidence type="ECO:0000256" key="1">
    <source>
        <dbReference type="SAM" id="MobiDB-lite"/>
    </source>
</evidence>
<sequence length="563" mass="65172">MNSDQDKLHNYLKGQEKLSYLSYYGFLLRNRKVIVESISFPNTWDNLNIMWKTKFLKEAEQIFDKESYIYLKNKVDAENRRLYKKLRILWEEIINTYKENKENHNGTGVDVKKGKYSKDSSVAPLVETTEIVNSGDESEIYSNINDNEYKDDLDVEFVESEVGPSIATTEFKSKNRISTSVYPTDDSPMETWILPSGKSVVDVISGHSSLHKSHPSYMGIIRLGTKIQQPEWIGSDDWEYLQESVEFPKDSLGPDAKKLFNDLLETNSLAEYSECINNAKFDAKNKQMVFVVNVLRWFADVVFNPTNAFHCPCEQESILGSLLLHPILQYVSNIYNKYVYIPGEFYLQASANQRLIRRNIKPEDNKPLGLKIDGVFESTGNRPFEFGMIEMSGGYNTDDFPRYLKDHVRGCWGMRDLLNNIATMLPCGDYKVMRQLRVWFLHTHGQDVQIWGMDIPAKKVYRMFLLGTFRFPISWEDHYELMHALPILWNFGKGLNETVDVLEKLKKSHSRNSILSSKTSALKTYIRPIKQSPKKPTGKKARTINPMKREQLEDPPSPSPVFY</sequence>
<comment type="caution">
    <text evidence="2">The sequence shown here is derived from an EMBL/GenBank/DDBJ whole genome shotgun (WGS) entry which is preliminary data.</text>
</comment>
<name>A0A915ZM05_9GLOM</name>
<accession>A0A915ZM05</accession>
<evidence type="ECO:0000313" key="2">
    <source>
        <dbReference type="EMBL" id="CAB5382859.1"/>
    </source>
</evidence>
<protein>
    <submittedName>
        <fullName evidence="2">Uncharacterized protein</fullName>
    </submittedName>
</protein>
<feature type="region of interest" description="Disordered" evidence="1">
    <location>
        <begin position="525"/>
        <end position="563"/>
    </location>
</feature>
<gene>
    <name evidence="2" type="ORF">CHRIB12_LOCUS18153</name>
</gene>
<evidence type="ECO:0000313" key="3">
    <source>
        <dbReference type="Proteomes" id="UP000684084"/>
    </source>
</evidence>
<dbReference type="Proteomes" id="UP000684084">
    <property type="component" value="Unassembled WGS sequence"/>
</dbReference>
<proteinExistence type="predicted"/>
<reference evidence="2" key="1">
    <citation type="submission" date="2020-05" db="EMBL/GenBank/DDBJ databases">
        <authorList>
            <person name="Rincon C."/>
            <person name="Sanders R I."/>
            <person name="Robbins C."/>
            <person name="Chaturvedi A."/>
        </authorList>
    </citation>
    <scope>NUCLEOTIDE SEQUENCE</scope>
    <source>
        <strain evidence="2">CHB12</strain>
    </source>
</reference>
<dbReference type="VEuPathDB" id="FungiDB:RhiirFUN_016239"/>